<feature type="transmembrane region" description="Helical" evidence="12">
    <location>
        <begin position="30"/>
        <end position="47"/>
    </location>
</feature>
<dbReference type="InterPro" id="IPR001915">
    <property type="entry name" value="Peptidase_M48"/>
</dbReference>
<keyword evidence="5 12" id="KW-0812">Transmembrane</keyword>
<evidence type="ECO:0000256" key="6">
    <source>
        <dbReference type="ARBA" id="ARBA00022723"/>
    </source>
</evidence>
<keyword evidence="3 12" id="KW-1003">Cell membrane</keyword>
<evidence type="ECO:0000256" key="9">
    <source>
        <dbReference type="ARBA" id="ARBA00022989"/>
    </source>
</evidence>
<feature type="active site" evidence="12">
    <location>
        <position position="131"/>
    </location>
</feature>
<dbReference type="HAMAP" id="MF_00188">
    <property type="entry name" value="Pept_M48_protease_HtpX"/>
    <property type="match status" value="1"/>
</dbReference>
<keyword evidence="10 12" id="KW-0482">Metalloprotease</keyword>
<gene>
    <name evidence="12 14" type="primary">htpX</name>
    <name evidence="14" type="ORF">ENJ74_04165</name>
</gene>
<dbReference type="AlphaFoldDB" id="A0A7V2WMA6"/>
<evidence type="ECO:0000256" key="1">
    <source>
        <dbReference type="ARBA" id="ARBA00004651"/>
    </source>
</evidence>
<dbReference type="EC" id="3.4.24.-" evidence="12"/>
<comment type="similarity">
    <text evidence="2 12">Belongs to the peptidase M48B family.</text>
</comment>
<evidence type="ECO:0000259" key="13">
    <source>
        <dbReference type="Pfam" id="PF01435"/>
    </source>
</evidence>
<feature type="transmembrane region" description="Helical" evidence="12">
    <location>
        <begin position="171"/>
        <end position="192"/>
    </location>
</feature>
<keyword evidence="8 12" id="KW-0862">Zinc</keyword>
<organism evidence="14">
    <name type="scientific">Nitratifractor salsuginis</name>
    <dbReference type="NCBI Taxonomy" id="269261"/>
    <lineage>
        <taxon>Bacteria</taxon>
        <taxon>Pseudomonadati</taxon>
        <taxon>Campylobacterota</taxon>
        <taxon>Epsilonproteobacteria</taxon>
        <taxon>Campylobacterales</taxon>
        <taxon>Sulfurovaceae</taxon>
        <taxon>Nitratifractor</taxon>
    </lineage>
</organism>
<dbReference type="InterPro" id="IPR050083">
    <property type="entry name" value="HtpX_protease"/>
</dbReference>
<feature type="binding site" evidence="12">
    <location>
        <position position="197"/>
    </location>
    <ligand>
        <name>Zn(2+)</name>
        <dbReference type="ChEBI" id="CHEBI:29105"/>
        <note>catalytic</note>
    </ligand>
</feature>
<comment type="cofactor">
    <cofactor evidence="12">
        <name>Zn(2+)</name>
        <dbReference type="ChEBI" id="CHEBI:29105"/>
    </cofactor>
    <text evidence="12">Binds 1 zinc ion per subunit.</text>
</comment>
<feature type="transmembrane region" description="Helical" evidence="12">
    <location>
        <begin position="140"/>
        <end position="165"/>
    </location>
</feature>
<dbReference type="GO" id="GO:0008270">
    <property type="term" value="F:zinc ion binding"/>
    <property type="evidence" value="ECO:0007669"/>
    <property type="project" value="UniProtKB-UniRule"/>
</dbReference>
<evidence type="ECO:0000256" key="10">
    <source>
        <dbReference type="ARBA" id="ARBA00023049"/>
    </source>
</evidence>
<dbReference type="Pfam" id="PF01435">
    <property type="entry name" value="Peptidase_M48"/>
    <property type="match status" value="1"/>
</dbReference>
<dbReference type="GO" id="GO:0005886">
    <property type="term" value="C:plasma membrane"/>
    <property type="evidence" value="ECO:0007669"/>
    <property type="project" value="UniProtKB-SubCell"/>
</dbReference>
<dbReference type="EMBL" id="DRNO01000281">
    <property type="protein sequence ID" value="HFC04047.1"/>
    <property type="molecule type" value="Genomic_DNA"/>
</dbReference>
<dbReference type="Proteomes" id="UP000885722">
    <property type="component" value="Unassembled WGS sequence"/>
</dbReference>
<evidence type="ECO:0000256" key="7">
    <source>
        <dbReference type="ARBA" id="ARBA00022801"/>
    </source>
</evidence>
<keyword evidence="6 12" id="KW-0479">Metal-binding</keyword>
<evidence type="ECO:0000256" key="2">
    <source>
        <dbReference type="ARBA" id="ARBA00009779"/>
    </source>
</evidence>
<evidence type="ECO:0000313" key="14">
    <source>
        <dbReference type="EMBL" id="HFC04047.1"/>
    </source>
</evidence>
<accession>A0A7V2WMA6</accession>
<keyword evidence="4 12" id="KW-0645">Protease</keyword>
<proteinExistence type="inferred from homology"/>
<dbReference type="CDD" id="cd07336">
    <property type="entry name" value="M48B_HtpX_like"/>
    <property type="match status" value="1"/>
</dbReference>
<comment type="caution">
    <text evidence="14">The sequence shown here is derived from an EMBL/GenBank/DDBJ whole genome shotgun (WGS) entry which is preliminary data.</text>
</comment>
<feature type="binding site" evidence="12">
    <location>
        <position position="130"/>
    </location>
    <ligand>
        <name>Zn(2+)</name>
        <dbReference type="ChEBI" id="CHEBI:29105"/>
        <note>catalytic</note>
    </ligand>
</feature>
<evidence type="ECO:0000256" key="8">
    <source>
        <dbReference type="ARBA" id="ARBA00022833"/>
    </source>
</evidence>
<dbReference type="PANTHER" id="PTHR43221:SF1">
    <property type="entry name" value="PROTEASE HTPX"/>
    <property type="match status" value="1"/>
</dbReference>
<evidence type="ECO:0000256" key="3">
    <source>
        <dbReference type="ARBA" id="ARBA00022475"/>
    </source>
</evidence>
<comment type="subcellular location">
    <subcellularLocation>
        <location evidence="1 12">Cell membrane</location>
        <topology evidence="1 12">Multi-pass membrane protein</topology>
    </subcellularLocation>
</comment>
<keyword evidence="7 12" id="KW-0378">Hydrolase</keyword>
<evidence type="ECO:0000256" key="12">
    <source>
        <dbReference type="HAMAP-Rule" id="MF_00188"/>
    </source>
</evidence>
<feature type="domain" description="Peptidase M48" evidence="13">
    <location>
        <begin position="66"/>
        <end position="274"/>
    </location>
</feature>
<dbReference type="PANTHER" id="PTHR43221">
    <property type="entry name" value="PROTEASE HTPX"/>
    <property type="match status" value="1"/>
</dbReference>
<name>A0A7V2WMA6_9BACT</name>
<feature type="binding site" evidence="12">
    <location>
        <position position="134"/>
    </location>
    <ligand>
        <name>Zn(2+)</name>
        <dbReference type="ChEBI" id="CHEBI:29105"/>
        <note>catalytic</note>
    </ligand>
</feature>
<reference evidence="14" key="1">
    <citation type="journal article" date="2020" name="mSystems">
        <title>Genome- and Community-Level Interaction Insights into Carbon Utilization and Element Cycling Functions of Hydrothermarchaeota in Hydrothermal Sediment.</title>
        <authorList>
            <person name="Zhou Z."/>
            <person name="Liu Y."/>
            <person name="Xu W."/>
            <person name="Pan J."/>
            <person name="Luo Z.H."/>
            <person name="Li M."/>
        </authorList>
    </citation>
    <scope>NUCLEOTIDE SEQUENCE [LARGE SCALE GENOMIC DNA]</scope>
    <source>
        <strain evidence="14">HyVt-513</strain>
    </source>
</reference>
<dbReference type="NCBIfam" id="NF002826">
    <property type="entry name" value="PRK03001.1"/>
    <property type="match status" value="1"/>
</dbReference>
<dbReference type="InterPro" id="IPR022919">
    <property type="entry name" value="Pept_M48_protease_HtpX"/>
</dbReference>
<protein>
    <recommendedName>
        <fullName evidence="12">Protease HtpX homolog</fullName>
        <ecNumber evidence="12">3.4.24.-</ecNumber>
    </recommendedName>
</protein>
<evidence type="ECO:0000256" key="5">
    <source>
        <dbReference type="ARBA" id="ARBA00022692"/>
    </source>
</evidence>
<dbReference type="Gene3D" id="3.30.2010.10">
    <property type="entry name" value="Metalloproteases ('zincins'), catalytic domain"/>
    <property type="match status" value="1"/>
</dbReference>
<sequence length="282" mass="31130">MEKFKTYFLMIGLTLLFIWFGGLIGGQTGMVIAFLIAAGMNFYAYYYSDKQVLAHYDAVPVDESNAPGLYAIVRRLTQKAGLPMPRLYIIPDPVPNAFATGRDYEHAAVAVTQGLLDLLDEEEIEGVIAHELSHVKHYDILIGTVAATIAGAISMLANFGLFFGGDRDRNPIVTLALMIIMPLAATVIQMSISRSREFEADKGAALMTGHPEWLQRALSKLDNYARRGAVIHDADPATAHMFIVNPFSGLGGQVANLFRTHPTTEERIERLEEIKYQLKGAR</sequence>
<keyword evidence="9 12" id="KW-1133">Transmembrane helix</keyword>
<evidence type="ECO:0000256" key="4">
    <source>
        <dbReference type="ARBA" id="ARBA00022670"/>
    </source>
</evidence>
<dbReference type="GO" id="GO:0004222">
    <property type="term" value="F:metalloendopeptidase activity"/>
    <property type="evidence" value="ECO:0007669"/>
    <property type="project" value="UniProtKB-UniRule"/>
</dbReference>
<dbReference type="GO" id="GO:0006508">
    <property type="term" value="P:proteolysis"/>
    <property type="evidence" value="ECO:0007669"/>
    <property type="project" value="UniProtKB-KW"/>
</dbReference>
<keyword evidence="11 12" id="KW-0472">Membrane</keyword>
<feature type="transmembrane region" description="Helical" evidence="12">
    <location>
        <begin position="7"/>
        <end position="24"/>
    </location>
</feature>
<evidence type="ECO:0000256" key="11">
    <source>
        <dbReference type="ARBA" id="ARBA00023136"/>
    </source>
</evidence>